<reference evidence="4 5" key="1">
    <citation type="submission" date="2014-09" db="EMBL/GenBank/DDBJ databases">
        <title>Draft genome sequence of Streptomyces natalensis ATCC 27448, producer of the antifungal pimaricin.</title>
        <authorList>
            <person name="Mendes M.V."/>
            <person name="Beites T."/>
            <person name="Pires S."/>
            <person name="Santos C.L."/>
            <person name="Moradas-Ferreira P."/>
        </authorList>
    </citation>
    <scope>NUCLEOTIDE SEQUENCE [LARGE SCALE GENOMIC DNA]</scope>
    <source>
        <strain evidence="4 5">ATCC 27448</strain>
    </source>
</reference>
<feature type="region of interest" description="Disordered" evidence="2">
    <location>
        <begin position="297"/>
        <end position="316"/>
    </location>
</feature>
<evidence type="ECO:0000313" key="5">
    <source>
        <dbReference type="Proteomes" id="UP000032458"/>
    </source>
</evidence>
<evidence type="ECO:0000313" key="4">
    <source>
        <dbReference type="EMBL" id="KIZ15313.1"/>
    </source>
</evidence>
<feature type="domain" description="Galactosyltransferase C-terminal" evidence="3">
    <location>
        <begin position="199"/>
        <end position="254"/>
    </location>
</feature>
<dbReference type="InterPro" id="IPR029044">
    <property type="entry name" value="Nucleotide-diphossugar_trans"/>
</dbReference>
<dbReference type="InterPro" id="IPR027791">
    <property type="entry name" value="Galactosyl_T_C"/>
</dbReference>
<dbReference type="EMBL" id="JRKI01000034">
    <property type="protein sequence ID" value="KIZ15313.1"/>
    <property type="molecule type" value="Genomic_DNA"/>
</dbReference>
<keyword evidence="1" id="KW-0808">Transferase</keyword>
<dbReference type="AlphaFoldDB" id="A0A0D7CGJ5"/>
<gene>
    <name evidence="4" type="ORF">SNA_27455</name>
</gene>
<sequence>MSVIIPLYGDHHGRRFLPVVTAAWLAQDMPCEVVVATAGDIPLSVAEDLDADRRVRVVRAPDEARAPGLLRNAGAAQARSPLLYLSDADLAPLGRDYLTRAVGLARGRVLGQPWMHRLLGGPQALAGQPAVDQQVDPASAPVMTGERPFCFVRSGAGSRLRPYPDERLHWQPPGDSALGIVTPVIWPPAAAIDPELSERLQWRTPFHWGSLLLARTLFEQVGGYCGAYYGWGAEDDDLLVKVSSVTPTVRAWQLDRSLSCLHFEHPARYFGTPEQSANHTLHSARLAAGPTAMIAQDRAAADGGPGSLSPGEPSSA</sequence>
<organism evidence="4 5">
    <name type="scientific">Streptomyces natalensis ATCC 27448</name>
    <dbReference type="NCBI Taxonomy" id="1240678"/>
    <lineage>
        <taxon>Bacteria</taxon>
        <taxon>Bacillati</taxon>
        <taxon>Actinomycetota</taxon>
        <taxon>Actinomycetes</taxon>
        <taxon>Kitasatosporales</taxon>
        <taxon>Streptomycetaceae</taxon>
        <taxon>Streptomyces</taxon>
    </lineage>
</organism>
<dbReference type="CDD" id="cd00761">
    <property type="entry name" value="Glyco_tranf_GTA_type"/>
    <property type="match status" value="1"/>
</dbReference>
<comment type="caution">
    <text evidence="4">The sequence shown here is derived from an EMBL/GenBank/DDBJ whole genome shotgun (WGS) entry which is preliminary data.</text>
</comment>
<dbReference type="Pfam" id="PF02709">
    <property type="entry name" value="Glyco_transf_7C"/>
    <property type="match status" value="1"/>
</dbReference>
<dbReference type="SUPFAM" id="SSF53448">
    <property type="entry name" value="Nucleotide-diphospho-sugar transferases"/>
    <property type="match status" value="1"/>
</dbReference>
<dbReference type="Proteomes" id="UP000032458">
    <property type="component" value="Unassembled WGS sequence"/>
</dbReference>
<evidence type="ECO:0000259" key="3">
    <source>
        <dbReference type="Pfam" id="PF02709"/>
    </source>
</evidence>
<feature type="compositionally biased region" description="Low complexity" evidence="2">
    <location>
        <begin position="307"/>
        <end position="316"/>
    </location>
</feature>
<protein>
    <recommendedName>
        <fullName evidence="3">Galactosyltransferase C-terminal domain-containing protein</fullName>
    </recommendedName>
</protein>
<dbReference type="PATRIC" id="fig|1240678.4.peg.5845"/>
<name>A0A0D7CGJ5_9ACTN</name>
<accession>A0A0D7CGJ5</accession>
<dbReference type="GO" id="GO:0016740">
    <property type="term" value="F:transferase activity"/>
    <property type="evidence" value="ECO:0007669"/>
    <property type="project" value="UniProtKB-KW"/>
</dbReference>
<evidence type="ECO:0000256" key="1">
    <source>
        <dbReference type="ARBA" id="ARBA00022679"/>
    </source>
</evidence>
<keyword evidence="5" id="KW-1185">Reference proteome</keyword>
<evidence type="ECO:0000256" key="2">
    <source>
        <dbReference type="SAM" id="MobiDB-lite"/>
    </source>
</evidence>
<dbReference type="Gene3D" id="3.90.550.10">
    <property type="entry name" value="Spore Coat Polysaccharide Biosynthesis Protein SpsA, Chain A"/>
    <property type="match status" value="1"/>
</dbReference>
<dbReference type="RefSeq" id="WP_044367006.1">
    <property type="nucleotide sequence ID" value="NZ_JRKI01000034.1"/>
</dbReference>
<proteinExistence type="predicted"/>